<dbReference type="Proteomes" id="UP000799444">
    <property type="component" value="Unassembled WGS sequence"/>
</dbReference>
<evidence type="ECO:0000313" key="2">
    <source>
        <dbReference type="EMBL" id="KAF2737371.1"/>
    </source>
</evidence>
<comment type="caution">
    <text evidence="2">The sequence shown here is derived from an EMBL/GenBank/DDBJ whole genome shotgun (WGS) entry which is preliminary data.</text>
</comment>
<dbReference type="PANTHER" id="PTHR30344:SF1">
    <property type="entry name" value="6-PHOSPHOGLUCONOLACTONASE"/>
    <property type="match status" value="1"/>
</dbReference>
<dbReference type="PANTHER" id="PTHR30344">
    <property type="entry name" value="6-PHOSPHOGLUCONOLACTONASE-RELATED"/>
    <property type="match status" value="1"/>
</dbReference>
<keyword evidence="1" id="KW-0732">Signal</keyword>
<organism evidence="2 3">
    <name type="scientific">Polyplosphaeria fusca</name>
    <dbReference type="NCBI Taxonomy" id="682080"/>
    <lineage>
        <taxon>Eukaryota</taxon>
        <taxon>Fungi</taxon>
        <taxon>Dikarya</taxon>
        <taxon>Ascomycota</taxon>
        <taxon>Pezizomycotina</taxon>
        <taxon>Dothideomycetes</taxon>
        <taxon>Pleosporomycetidae</taxon>
        <taxon>Pleosporales</taxon>
        <taxon>Tetraplosphaeriaceae</taxon>
        <taxon>Polyplosphaeria</taxon>
    </lineage>
</organism>
<sequence>MLGFILTTFLVGLTQGTLHHLVVGTVNGGSLYSLELDDAARTVTLLKNNSAAGASPSLALYQNKLYLYGIQASDATLSKYSVEQDYSINLQGTLELPEACGTRNFKSAKISPGPLNPYNIFGSASTGNCSTVFTTTRSGDYTFQSKDIVGDIRSLAWSSSGRHLYALDFKTNHILNYNIPDDPKLDDLVDIALLTNVTNPRQIVTHPVGHRIYVVTQDSNELLDIPVLQSDLMGTNVTAFRFNVLPSSLANSDYTTQSVAVSASNTTLWTLSRSYGMSVISAFSLDKTTGAVVKPIVRASWRDYSASLDSFIAPAPVGGDLIAITNSPQGVTAFIELQGTGLKSYPRLDLGQDLGEGLWLN</sequence>
<accession>A0A9P4V5F2</accession>
<dbReference type="InterPro" id="IPR050282">
    <property type="entry name" value="Cycloisomerase_2"/>
</dbReference>
<dbReference type="SUPFAM" id="SSF75011">
    <property type="entry name" value="3-carboxy-cis,cis-mucoante lactonizing enzyme"/>
    <property type="match status" value="1"/>
</dbReference>
<keyword evidence="3" id="KW-1185">Reference proteome</keyword>
<reference evidence="2" key="1">
    <citation type="journal article" date="2020" name="Stud. Mycol.">
        <title>101 Dothideomycetes genomes: a test case for predicting lifestyles and emergence of pathogens.</title>
        <authorList>
            <person name="Haridas S."/>
            <person name="Albert R."/>
            <person name="Binder M."/>
            <person name="Bloem J."/>
            <person name="Labutti K."/>
            <person name="Salamov A."/>
            <person name="Andreopoulos B."/>
            <person name="Baker S."/>
            <person name="Barry K."/>
            <person name="Bills G."/>
            <person name="Bluhm B."/>
            <person name="Cannon C."/>
            <person name="Castanera R."/>
            <person name="Culley D."/>
            <person name="Daum C."/>
            <person name="Ezra D."/>
            <person name="Gonzalez J."/>
            <person name="Henrissat B."/>
            <person name="Kuo A."/>
            <person name="Liang C."/>
            <person name="Lipzen A."/>
            <person name="Lutzoni F."/>
            <person name="Magnuson J."/>
            <person name="Mondo S."/>
            <person name="Nolan M."/>
            <person name="Ohm R."/>
            <person name="Pangilinan J."/>
            <person name="Park H.-J."/>
            <person name="Ramirez L."/>
            <person name="Alfaro M."/>
            <person name="Sun H."/>
            <person name="Tritt A."/>
            <person name="Yoshinaga Y."/>
            <person name="Zwiers L.-H."/>
            <person name="Turgeon B."/>
            <person name="Goodwin S."/>
            <person name="Spatafora J."/>
            <person name="Crous P."/>
            <person name="Grigoriev I."/>
        </authorList>
    </citation>
    <scope>NUCLEOTIDE SEQUENCE</scope>
    <source>
        <strain evidence="2">CBS 125425</strain>
    </source>
</reference>
<evidence type="ECO:0000313" key="3">
    <source>
        <dbReference type="Proteomes" id="UP000799444"/>
    </source>
</evidence>
<dbReference type="InterPro" id="IPR015943">
    <property type="entry name" value="WD40/YVTN_repeat-like_dom_sf"/>
</dbReference>
<dbReference type="EMBL" id="ML996116">
    <property type="protein sequence ID" value="KAF2737371.1"/>
    <property type="molecule type" value="Genomic_DNA"/>
</dbReference>
<protein>
    <submittedName>
        <fullName evidence="2">Uncharacterized protein</fullName>
    </submittedName>
</protein>
<feature type="chain" id="PRO_5040404677" evidence="1">
    <location>
        <begin position="17"/>
        <end position="361"/>
    </location>
</feature>
<dbReference type="OrthoDB" id="1715191at2759"/>
<proteinExistence type="predicted"/>
<gene>
    <name evidence="2" type="ORF">EJ04DRAFT_117474</name>
</gene>
<dbReference type="GO" id="GO:0017057">
    <property type="term" value="F:6-phosphogluconolactonase activity"/>
    <property type="evidence" value="ECO:0007669"/>
    <property type="project" value="TreeGrafter"/>
</dbReference>
<feature type="signal peptide" evidence="1">
    <location>
        <begin position="1"/>
        <end position="16"/>
    </location>
</feature>
<dbReference type="Gene3D" id="2.130.10.10">
    <property type="entry name" value="YVTN repeat-like/Quinoprotein amine dehydrogenase"/>
    <property type="match status" value="1"/>
</dbReference>
<dbReference type="AlphaFoldDB" id="A0A9P4V5F2"/>
<evidence type="ECO:0000256" key="1">
    <source>
        <dbReference type="SAM" id="SignalP"/>
    </source>
</evidence>
<name>A0A9P4V5F2_9PLEO</name>